<name>A0A9Q8T063_9PEZI</name>
<sequence length="124" mass="14006">MSSKTTEKPLRYVAQSLGIDSYEKKLEKLTDFLCFGGLVCVEARQSWQCSFLCLFNWAAATVQMELHRKLLGPHHHRSGTDLLSSHLSTPPRPYSIPPTPAFLPNSSSYPRFLLKSQTKRVISP</sequence>
<dbReference type="AlphaFoldDB" id="A0A9Q8T063"/>
<dbReference type="Proteomes" id="UP000830671">
    <property type="component" value="Chromosome 6"/>
</dbReference>
<dbReference type="EMBL" id="CP019478">
    <property type="protein sequence ID" value="UQC86727.1"/>
    <property type="molecule type" value="Genomic_DNA"/>
</dbReference>
<dbReference type="KEGG" id="clup:CLUP02_12229"/>
<dbReference type="RefSeq" id="XP_049148338.1">
    <property type="nucleotide sequence ID" value="XM_049291193.1"/>
</dbReference>
<evidence type="ECO:0000256" key="1">
    <source>
        <dbReference type="SAM" id="MobiDB-lite"/>
    </source>
</evidence>
<gene>
    <name evidence="2" type="ORF">CLUP02_12229</name>
</gene>
<dbReference type="GeneID" id="73346203"/>
<organism evidence="2 3">
    <name type="scientific">Colletotrichum lupini</name>
    <dbReference type="NCBI Taxonomy" id="145971"/>
    <lineage>
        <taxon>Eukaryota</taxon>
        <taxon>Fungi</taxon>
        <taxon>Dikarya</taxon>
        <taxon>Ascomycota</taxon>
        <taxon>Pezizomycotina</taxon>
        <taxon>Sordariomycetes</taxon>
        <taxon>Hypocreomycetidae</taxon>
        <taxon>Glomerellales</taxon>
        <taxon>Glomerellaceae</taxon>
        <taxon>Colletotrichum</taxon>
        <taxon>Colletotrichum acutatum species complex</taxon>
    </lineage>
</organism>
<feature type="compositionally biased region" description="Pro residues" evidence="1">
    <location>
        <begin position="90"/>
        <end position="101"/>
    </location>
</feature>
<evidence type="ECO:0000313" key="2">
    <source>
        <dbReference type="EMBL" id="UQC86727.1"/>
    </source>
</evidence>
<proteinExistence type="predicted"/>
<feature type="region of interest" description="Disordered" evidence="1">
    <location>
        <begin position="77"/>
        <end position="107"/>
    </location>
</feature>
<keyword evidence="3" id="KW-1185">Reference proteome</keyword>
<reference evidence="2" key="1">
    <citation type="journal article" date="2021" name="Mol. Plant Microbe Interact.">
        <title>Complete Genome Sequence of the Plant-Pathogenic Fungus Colletotrichum lupini.</title>
        <authorList>
            <person name="Baroncelli R."/>
            <person name="Pensec F."/>
            <person name="Da Lio D."/>
            <person name="Boufleur T."/>
            <person name="Vicente I."/>
            <person name="Sarrocco S."/>
            <person name="Picot A."/>
            <person name="Baraldi E."/>
            <person name="Sukno S."/>
            <person name="Thon M."/>
            <person name="Le Floch G."/>
        </authorList>
    </citation>
    <scope>NUCLEOTIDE SEQUENCE</scope>
    <source>
        <strain evidence="2">IMI 504893</strain>
    </source>
</reference>
<protein>
    <submittedName>
        <fullName evidence="2">Uncharacterized protein</fullName>
    </submittedName>
</protein>
<evidence type="ECO:0000313" key="3">
    <source>
        <dbReference type="Proteomes" id="UP000830671"/>
    </source>
</evidence>
<accession>A0A9Q8T063</accession>